<keyword evidence="3" id="KW-1185">Reference proteome</keyword>
<dbReference type="EMBL" id="JASNWA010000006">
    <property type="protein sequence ID" value="KAK3175195.1"/>
    <property type="molecule type" value="Genomic_DNA"/>
</dbReference>
<comment type="caution">
    <text evidence="2">The sequence shown here is derived from an EMBL/GenBank/DDBJ whole genome shotgun (WGS) entry which is preliminary data.</text>
</comment>
<dbReference type="AlphaFoldDB" id="A0AAD9ZBL5"/>
<gene>
    <name evidence="2" type="ORF">OEA41_002441</name>
</gene>
<proteinExistence type="predicted"/>
<dbReference type="Proteomes" id="UP001276659">
    <property type="component" value="Unassembled WGS sequence"/>
</dbReference>
<evidence type="ECO:0000313" key="3">
    <source>
        <dbReference type="Proteomes" id="UP001276659"/>
    </source>
</evidence>
<sequence>MRLAHPSRQDIFRAETEAGSSSIKMSTWVFRTDSGSLQQIQIGAADLVAAHSAATSAWGWVGGFAGIRHILANIHNPFSNSTITNVFSCLGFRPSLCQILTFQGVVYLQDGYTDDAFGGDLRTQFLGLTICALAHECGAAQAIHVFMQCLAPALFLQASKGIPGMREALYTQLNDSSQVILNEGATRGLPKQFIQAIADLRLPACYHAFRKFNQTLDDPLLPEISMIGGLLKWIGKQHEESYFTRSAMVARVAACLKSVGYKIGQIRIWDGNGDPPILNRGVILVIAGSADTDPYIMDLDALEEQAFTSHYQLSTVGALLINALHFRCDKLPESFQTWFENVQNLISANLDFHWEWSYANDRSSMKIISTWNSPQGRPPSWSTRLASLDFPNFADRVASCYTLVGSDEMLRVVLKTKNYWVSNAHIPDELIRYRIITASILLAVIGKLAGPGFDNLRHVTTLNLVMPTWIMKITQCVNYGMEYGFPIYIAVALIASIHCGVDPEELGEGFLTSDETESLNGEVIGWRNGIYAVVPSLLFEMAPTLKAIGFRCSDTFIGNLPVHDKGFVRSGHERQLIFTEPDNRAPRLMEDETRSQAPPSPVVGPPVAAASDVEMYINIERIFQTRDPDLCFCGRVGGEVIGVVGVTEILTTLLRSFEPQKKCPGHEEVAQAEIMPASFWANMRWVRDRLMSKSMSSHNHHTYIPVKGNRCWALFLAGHINSSQGILSNGCFDCAATKRSNAFEKEGNLIVIGYQ</sequence>
<feature type="region of interest" description="Disordered" evidence="1">
    <location>
        <begin position="584"/>
        <end position="605"/>
    </location>
</feature>
<reference evidence="2" key="1">
    <citation type="submission" date="2022-11" db="EMBL/GenBank/DDBJ databases">
        <title>Chromosomal genome sequence assembly and mating type (MAT) locus characterization of the leprose asexual lichenized fungus Lepraria neglecta (Nyl.) Erichsen.</title>
        <authorList>
            <person name="Allen J.L."/>
            <person name="Pfeffer B."/>
        </authorList>
    </citation>
    <scope>NUCLEOTIDE SEQUENCE</scope>
    <source>
        <strain evidence="2">Allen 5258</strain>
    </source>
</reference>
<feature type="compositionally biased region" description="Basic and acidic residues" evidence="1">
    <location>
        <begin position="584"/>
        <end position="594"/>
    </location>
</feature>
<name>A0AAD9ZBL5_9LECA</name>
<evidence type="ECO:0000313" key="2">
    <source>
        <dbReference type="EMBL" id="KAK3175195.1"/>
    </source>
</evidence>
<organism evidence="2 3">
    <name type="scientific">Lepraria neglecta</name>
    <dbReference type="NCBI Taxonomy" id="209136"/>
    <lineage>
        <taxon>Eukaryota</taxon>
        <taxon>Fungi</taxon>
        <taxon>Dikarya</taxon>
        <taxon>Ascomycota</taxon>
        <taxon>Pezizomycotina</taxon>
        <taxon>Lecanoromycetes</taxon>
        <taxon>OSLEUM clade</taxon>
        <taxon>Lecanoromycetidae</taxon>
        <taxon>Lecanorales</taxon>
        <taxon>Lecanorineae</taxon>
        <taxon>Stereocaulaceae</taxon>
        <taxon>Lepraria</taxon>
    </lineage>
</organism>
<accession>A0AAD9ZBL5</accession>
<evidence type="ECO:0000256" key="1">
    <source>
        <dbReference type="SAM" id="MobiDB-lite"/>
    </source>
</evidence>
<protein>
    <submittedName>
        <fullName evidence="2">Uncharacterized protein</fullName>
    </submittedName>
</protein>